<proteinExistence type="predicted"/>
<reference evidence="1" key="2">
    <citation type="submission" date="2025-09" db="UniProtKB">
        <authorList>
            <consortium name="Ensembl"/>
        </authorList>
    </citation>
    <scope>IDENTIFICATION</scope>
</reference>
<name>A0A8U8C9L5_GEOPR</name>
<protein>
    <submittedName>
        <fullName evidence="1">Uncharacterized protein</fullName>
    </submittedName>
</protein>
<evidence type="ECO:0000313" key="1">
    <source>
        <dbReference type="Ensembl" id="ENSCPVP00000025065.1"/>
    </source>
</evidence>
<accession>A0A8U8C9L5</accession>
<evidence type="ECO:0000313" key="2">
    <source>
        <dbReference type="Proteomes" id="UP000694382"/>
    </source>
</evidence>
<organism evidence="1 2">
    <name type="scientific">Geospiza parvula</name>
    <name type="common">Small tree-finch</name>
    <name type="synonym">Camarhynchus parvulus</name>
    <dbReference type="NCBI Taxonomy" id="87175"/>
    <lineage>
        <taxon>Eukaryota</taxon>
        <taxon>Metazoa</taxon>
        <taxon>Chordata</taxon>
        <taxon>Craniata</taxon>
        <taxon>Vertebrata</taxon>
        <taxon>Euteleostomi</taxon>
        <taxon>Archelosauria</taxon>
        <taxon>Archosauria</taxon>
        <taxon>Dinosauria</taxon>
        <taxon>Saurischia</taxon>
        <taxon>Theropoda</taxon>
        <taxon>Coelurosauria</taxon>
        <taxon>Aves</taxon>
        <taxon>Neognathae</taxon>
        <taxon>Neoaves</taxon>
        <taxon>Telluraves</taxon>
        <taxon>Australaves</taxon>
        <taxon>Passeriformes</taxon>
        <taxon>Thraupidae</taxon>
        <taxon>Camarhynchus</taxon>
    </lineage>
</organism>
<dbReference type="Ensembl" id="ENSCPVT00000025896.1">
    <property type="protein sequence ID" value="ENSCPVP00000025065.1"/>
    <property type="gene ID" value="ENSCPVG00000018275.1"/>
</dbReference>
<sequence length="143" mass="16294">SPTICHQELGLVTFVSEGKGCCLCLGAPQVDYHGGALSEALPTHPTLVAPLPRVHSAMVKLLEKLFSQRGHFSELCWKPCPQSGQRMGHSSHWCLRRSPLDLSLNLQLLLKPLPQSRQWNGISSMCMSWWLRRWELRWKVFLH</sequence>
<keyword evidence="2" id="KW-1185">Reference proteome</keyword>
<dbReference type="AlphaFoldDB" id="A0A8U8C9L5"/>
<dbReference type="Proteomes" id="UP000694382">
    <property type="component" value="Unassembled WGS sequence"/>
</dbReference>
<reference evidence="1" key="1">
    <citation type="submission" date="2025-08" db="UniProtKB">
        <authorList>
            <consortium name="Ensembl"/>
        </authorList>
    </citation>
    <scope>IDENTIFICATION</scope>
</reference>